<dbReference type="EMBL" id="BSOR01000015">
    <property type="protein sequence ID" value="GLR63246.1"/>
    <property type="molecule type" value="Genomic_DNA"/>
</dbReference>
<sequence>MMRLYRQACPPAAESIERQGVKIDVLQLHSQEMARRIMELEEEAYAIAGKEFNLNSPKQLAENLFVEQKLPILRIS</sequence>
<dbReference type="Pfam" id="PF00476">
    <property type="entry name" value="DNA_pol_A"/>
    <property type="match status" value="1"/>
</dbReference>
<feature type="domain" description="DNA-directed DNA polymerase family A palm" evidence="1">
    <location>
        <begin position="25"/>
        <end position="71"/>
    </location>
</feature>
<comment type="caution">
    <text evidence="2">The sequence shown here is derived from an EMBL/GenBank/DDBJ whole genome shotgun (WGS) entry which is preliminary data.</text>
</comment>
<proteinExistence type="predicted"/>
<protein>
    <recommendedName>
        <fullName evidence="1">DNA-directed DNA polymerase family A palm domain-containing protein</fullName>
    </recommendedName>
</protein>
<evidence type="ECO:0000313" key="3">
    <source>
        <dbReference type="Proteomes" id="UP001156682"/>
    </source>
</evidence>
<organism evidence="2 3">
    <name type="scientific">Marinospirillum insulare</name>
    <dbReference type="NCBI Taxonomy" id="217169"/>
    <lineage>
        <taxon>Bacteria</taxon>
        <taxon>Pseudomonadati</taxon>
        <taxon>Pseudomonadota</taxon>
        <taxon>Gammaproteobacteria</taxon>
        <taxon>Oceanospirillales</taxon>
        <taxon>Oceanospirillaceae</taxon>
        <taxon>Marinospirillum</taxon>
    </lineage>
</organism>
<dbReference type="InterPro" id="IPR001098">
    <property type="entry name" value="DNA-dir_DNA_pol_A_palm_dom"/>
</dbReference>
<dbReference type="Gene3D" id="1.20.1060.10">
    <property type="entry name" value="Taq DNA Polymerase, Chain T, domain 4"/>
    <property type="match status" value="1"/>
</dbReference>
<dbReference type="RefSeq" id="WP_027852166.1">
    <property type="nucleotide sequence ID" value="NZ_BSOR01000015.1"/>
</dbReference>
<dbReference type="SUPFAM" id="SSF56672">
    <property type="entry name" value="DNA/RNA polymerases"/>
    <property type="match status" value="1"/>
</dbReference>
<dbReference type="Proteomes" id="UP001156682">
    <property type="component" value="Unassembled WGS sequence"/>
</dbReference>
<name>A0ABQ5ZSY3_9GAMM</name>
<dbReference type="InterPro" id="IPR043502">
    <property type="entry name" value="DNA/RNA_pol_sf"/>
</dbReference>
<gene>
    <name evidence="2" type="ORF">GCM10007878_06810</name>
</gene>
<reference evidence="3" key="1">
    <citation type="journal article" date="2019" name="Int. J. Syst. Evol. Microbiol.">
        <title>The Global Catalogue of Microorganisms (GCM) 10K type strain sequencing project: providing services to taxonomists for standard genome sequencing and annotation.</title>
        <authorList>
            <consortium name="The Broad Institute Genomics Platform"/>
            <consortium name="The Broad Institute Genome Sequencing Center for Infectious Disease"/>
            <person name="Wu L."/>
            <person name="Ma J."/>
        </authorList>
    </citation>
    <scope>NUCLEOTIDE SEQUENCE [LARGE SCALE GENOMIC DNA]</scope>
    <source>
        <strain evidence="3">NBRC 100033</strain>
    </source>
</reference>
<evidence type="ECO:0000313" key="2">
    <source>
        <dbReference type="EMBL" id="GLR63246.1"/>
    </source>
</evidence>
<keyword evidence="3" id="KW-1185">Reference proteome</keyword>
<accession>A0ABQ5ZSY3</accession>
<evidence type="ECO:0000259" key="1">
    <source>
        <dbReference type="Pfam" id="PF00476"/>
    </source>
</evidence>